<evidence type="ECO:0000313" key="3">
    <source>
        <dbReference type="EMBL" id="EXL64855.1"/>
    </source>
</evidence>
<reference evidence="3" key="2">
    <citation type="submission" date="2014-03" db="EMBL/GenBank/DDBJ databases">
        <title>The Genome Annotation of Fusarium oxysporum PHW808.</title>
        <authorList>
            <consortium name="The Broad Institute Genomics Platform"/>
            <person name="Ma L.-J."/>
            <person name="Corby-Kistler H."/>
            <person name="Broz K."/>
            <person name="Gale L.R."/>
            <person name="Jonkers W."/>
            <person name="O'Donnell K."/>
            <person name="Ploetz R."/>
            <person name="Steinberg C."/>
            <person name="Schwartz D.C."/>
            <person name="VanEtten H."/>
            <person name="Zhou S."/>
            <person name="Young S.K."/>
            <person name="Zeng Q."/>
            <person name="Gargeya S."/>
            <person name="Fitzgerald M."/>
            <person name="Abouelleil A."/>
            <person name="Alvarado L."/>
            <person name="Chapman S.B."/>
            <person name="Gainer-Dewar J."/>
            <person name="Goldberg J."/>
            <person name="Griggs A."/>
            <person name="Gujja S."/>
            <person name="Hansen M."/>
            <person name="Howarth C."/>
            <person name="Imamovic A."/>
            <person name="Ireland A."/>
            <person name="Larimer J."/>
            <person name="McCowan C."/>
            <person name="Murphy C."/>
            <person name="Pearson M."/>
            <person name="Poon T.W."/>
            <person name="Priest M."/>
            <person name="Roberts A."/>
            <person name="Saif S."/>
            <person name="Shea T."/>
            <person name="Sykes S."/>
            <person name="Wortman J."/>
            <person name="Nusbaum C."/>
            <person name="Birren B."/>
        </authorList>
    </citation>
    <scope>NUCLEOTIDE SEQUENCE</scope>
    <source>
        <strain evidence="3">54008</strain>
    </source>
</reference>
<dbReference type="PANTHER" id="PTHR46082">
    <property type="entry name" value="ATP/GTP-BINDING PROTEIN-RELATED"/>
    <property type="match status" value="1"/>
</dbReference>
<dbReference type="AlphaFoldDB" id="X0GY91"/>
<dbReference type="Pfam" id="PF24883">
    <property type="entry name" value="NPHP3_N"/>
    <property type="match status" value="1"/>
</dbReference>
<dbReference type="InterPro" id="IPR035994">
    <property type="entry name" value="Nucleoside_phosphorylase_sf"/>
</dbReference>
<dbReference type="SUPFAM" id="SSF53167">
    <property type="entry name" value="Purine and uridine phosphorylases"/>
    <property type="match status" value="1"/>
</dbReference>
<reference evidence="3" key="1">
    <citation type="submission" date="2011-11" db="EMBL/GenBank/DDBJ databases">
        <title>The Genome Sequence of Fusarium oxysporum PHW808.</title>
        <authorList>
            <consortium name="The Broad Institute Genome Sequencing Platform"/>
            <person name="Ma L.-J."/>
            <person name="Gale L.R."/>
            <person name="Schwartz D.C."/>
            <person name="Zhou S."/>
            <person name="Corby-Kistler H."/>
            <person name="Young S.K."/>
            <person name="Zeng Q."/>
            <person name="Gargeya S."/>
            <person name="Fitzgerald M."/>
            <person name="Haas B."/>
            <person name="Abouelleil A."/>
            <person name="Alvarado L."/>
            <person name="Arachchi H.M."/>
            <person name="Berlin A."/>
            <person name="Brown A."/>
            <person name="Chapman S.B."/>
            <person name="Chen Z."/>
            <person name="Dunbar C."/>
            <person name="Freedman E."/>
            <person name="Gearin G."/>
            <person name="Goldberg J."/>
            <person name="Griggs A."/>
            <person name="Gujja S."/>
            <person name="Heiman D."/>
            <person name="Howarth C."/>
            <person name="Larson L."/>
            <person name="Lui A."/>
            <person name="MacDonald P.J.P."/>
            <person name="Montmayeur A."/>
            <person name="Murphy C."/>
            <person name="Neiman D."/>
            <person name="Pearson M."/>
            <person name="Priest M."/>
            <person name="Roberts A."/>
            <person name="Saif S."/>
            <person name="Shea T."/>
            <person name="Shenoy N."/>
            <person name="Sisk P."/>
            <person name="Stolte C."/>
            <person name="Sykes S."/>
            <person name="Wortman J."/>
            <person name="Nusbaum C."/>
            <person name="Birren B."/>
        </authorList>
    </citation>
    <scope>NUCLEOTIDE SEQUENCE [LARGE SCALE GENOMIC DNA]</scope>
    <source>
        <strain evidence="3">54008</strain>
    </source>
</reference>
<protein>
    <recommendedName>
        <fullName evidence="2">Nephrocystin 3-like N-terminal domain-containing protein</fullName>
    </recommendedName>
</protein>
<dbReference type="InterPro" id="IPR056884">
    <property type="entry name" value="NPHP3-like_N"/>
</dbReference>
<dbReference type="EMBL" id="KK033863">
    <property type="protein sequence ID" value="EXL64855.1"/>
    <property type="molecule type" value="Genomic_DNA"/>
</dbReference>
<name>X0GY91_FUSOX</name>
<dbReference type="InterPro" id="IPR053137">
    <property type="entry name" value="NLR-like"/>
</dbReference>
<dbReference type="OrthoDB" id="674604at2759"/>
<dbReference type="PANTHER" id="PTHR46082:SF11">
    <property type="entry name" value="AAA+ ATPASE DOMAIN-CONTAINING PROTEIN-RELATED"/>
    <property type="match status" value="1"/>
</dbReference>
<dbReference type="GO" id="GO:0003824">
    <property type="term" value="F:catalytic activity"/>
    <property type="evidence" value="ECO:0007669"/>
    <property type="project" value="InterPro"/>
</dbReference>
<dbReference type="Gene3D" id="3.40.50.1580">
    <property type="entry name" value="Nucleoside phosphorylase domain"/>
    <property type="match status" value="1"/>
</dbReference>
<keyword evidence="1" id="KW-0677">Repeat</keyword>
<organism evidence="3">
    <name type="scientific">Fusarium oxysporum f. sp. conglutinans race 2 54008</name>
    <dbReference type="NCBI Taxonomy" id="1089457"/>
    <lineage>
        <taxon>Eukaryota</taxon>
        <taxon>Fungi</taxon>
        <taxon>Dikarya</taxon>
        <taxon>Ascomycota</taxon>
        <taxon>Pezizomycotina</taxon>
        <taxon>Sordariomycetes</taxon>
        <taxon>Hypocreomycetidae</taxon>
        <taxon>Hypocreales</taxon>
        <taxon>Nectriaceae</taxon>
        <taxon>Fusarium</taxon>
        <taxon>Fusarium oxysporum species complex</taxon>
    </lineage>
</organism>
<dbReference type="Gene3D" id="3.40.50.300">
    <property type="entry name" value="P-loop containing nucleotide triphosphate hydrolases"/>
    <property type="match status" value="1"/>
</dbReference>
<dbReference type="InterPro" id="IPR027417">
    <property type="entry name" value="P-loop_NTPase"/>
</dbReference>
<feature type="domain" description="Nephrocystin 3-like N-terminal" evidence="2">
    <location>
        <begin position="431"/>
        <end position="592"/>
    </location>
</feature>
<dbReference type="Proteomes" id="UP000030676">
    <property type="component" value="Unassembled WGS sequence"/>
</dbReference>
<dbReference type="HOGENOM" id="CLU_000288_6_16_1"/>
<evidence type="ECO:0000256" key="1">
    <source>
        <dbReference type="ARBA" id="ARBA00022737"/>
    </source>
</evidence>
<dbReference type="SUPFAM" id="SSF52540">
    <property type="entry name" value="P-loop containing nucleoside triphosphate hydrolases"/>
    <property type="match status" value="1"/>
</dbReference>
<evidence type="ECO:0000259" key="2">
    <source>
        <dbReference type="Pfam" id="PF24883"/>
    </source>
</evidence>
<gene>
    <name evidence="3" type="ORF">FOPG_18900</name>
</gene>
<proteinExistence type="predicted"/>
<sequence>MAPFHEESTRTRVHLATPRSPMVSGSTLRMQLDSHELYSIGWISALPIERAAATALLNERHDEPEGFVQHQSDANSYTWGRIGKHNIVIASLPAGVYGITSTASTISGLIYSLPHIKIGLLVGIGGGIARPDKNRDIRLGDIVVSQPEGTNGGVVQYDLGKAKSNQRWELTGSLGKPPPVLLHALATLQAEHKIERSRIPALLQAMWTAKPYMTDPENDFTHQGSENDRLFKPYYNHAQADTCDLCDASQEVKRSRRKTTDPKIHYGVIASGNALVKNASMRDRILEAVGEQCMCVEMEAAGLMDRFPCLVVRGICDYADSHKNDRWQNYASATAAAFAVELLSFVPVRQLETTRQVVDVLRSVQEDIQTIQTTTKNTENKVYSLQTMIHVIDQKMVLDRLPIAAGAPFDSRAEEHNPTCLVNTRVDLLRQIHQWANDPFAKPIYWLNGMAGTGKSTISRTVAQTCAISGNLGGSFFFKRGEADRGNSSKFFTTIAAQLAQKEPTIAPYIKAVIDADPNIAEKAARHQFEKLIMQPLGENIPPNGWKLVTLVLVVDALDECERDEDVKLIIHLFSRTKDLQFPKLRIFVTSRPDLPIRLGFATVKGAYQDLVLHEIPPGIIEHDISAFMEHQLAKIKIEYNSSVSADRQLPLDWPGEKNIRILVKMAIPLFIFAATVCRFLADRRGGNPNKQLSEVLDFHRKSQASQLDATYLPILNRLIHGLTTKRRDEVIQRFRATVGSIVLLARPLSTAALGQILNMPKDAIDDQFDMLHSILGIPTSDQSPVRLLHLSFRDFLVDPENQGKNPFWVDEKDTHKKMVRNCLRVMEKHLHTDICQLVRPGTSRSSISAQDVHSHIPPEVQYACLYWVHHMQRGKMVINDNSQVYGFLQNHFLHWAEVLSLIGRASETFSIIQVLRSLLSPEGSTILSKFLQDAARLIVANVSYDKCLKIEFLGGYLLARNPMTTGINASML</sequence>
<accession>X0GY91</accession>
<dbReference type="GO" id="GO:0009116">
    <property type="term" value="P:nucleoside metabolic process"/>
    <property type="evidence" value="ECO:0007669"/>
    <property type="project" value="InterPro"/>
</dbReference>